<gene>
    <name evidence="1" type="ORF">CAAN4_E14356</name>
    <name evidence="2" type="ORF">CAAN4_E14378</name>
</gene>
<organism evidence="1 3">
    <name type="scientific">[Candida] anglica</name>
    <dbReference type="NCBI Taxonomy" id="148631"/>
    <lineage>
        <taxon>Eukaryota</taxon>
        <taxon>Fungi</taxon>
        <taxon>Dikarya</taxon>
        <taxon>Ascomycota</taxon>
        <taxon>Saccharomycotina</taxon>
        <taxon>Pichiomycetes</taxon>
        <taxon>Debaryomycetaceae</taxon>
        <taxon>Kurtzmaniella</taxon>
    </lineage>
</organism>
<evidence type="ECO:0000313" key="3">
    <source>
        <dbReference type="Proteomes" id="UP001497600"/>
    </source>
</evidence>
<dbReference type="Proteomes" id="UP001497600">
    <property type="component" value="Chromosome E"/>
</dbReference>
<sequence>MGASLGAYKYTYRSKWTMCTLPWQPDFSSRTKYVPYNSTSPAQPTNDPSTCHCTGCHAPPGADYLCIEPDTSTSQAQMCRLKYSKVTGQQRTAGDPRLTNCSRITCKPYPVTPASTNLPVVTPHSVRITF</sequence>
<protein>
    <submittedName>
        <fullName evidence="1">Uncharacterized protein</fullName>
    </submittedName>
</protein>
<accession>A0ABP0EDJ4</accession>
<proteinExistence type="predicted"/>
<evidence type="ECO:0000313" key="1">
    <source>
        <dbReference type="EMBL" id="CAK7909336.1"/>
    </source>
</evidence>
<reference evidence="1 3" key="1">
    <citation type="submission" date="2024-01" db="EMBL/GenBank/DDBJ databases">
        <authorList>
            <consortium name="Genoscope - CEA"/>
            <person name="William W."/>
        </authorList>
    </citation>
    <scope>NUCLEOTIDE SEQUENCE [LARGE SCALE GENOMIC DNA]</scope>
    <source>
        <strain evidence="1 3">29B2s-10</strain>
    </source>
</reference>
<name>A0ABP0EDJ4_9ASCO</name>
<dbReference type="EMBL" id="OZ004257">
    <property type="protein sequence ID" value="CAK7909336.1"/>
    <property type="molecule type" value="Genomic_DNA"/>
</dbReference>
<keyword evidence="3" id="KW-1185">Reference proteome</keyword>
<dbReference type="EMBL" id="OZ004257">
    <property type="protein sequence ID" value="CAK7909340.1"/>
    <property type="molecule type" value="Genomic_DNA"/>
</dbReference>
<evidence type="ECO:0000313" key="2">
    <source>
        <dbReference type="EMBL" id="CAK7909340.1"/>
    </source>
</evidence>